<dbReference type="Pfam" id="PF03184">
    <property type="entry name" value="DDE_1"/>
    <property type="match status" value="1"/>
</dbReference>
<dbReference type="Proteomes" id="UP000688947">
    <property type="component" value="Unassembled WGS sequence"/>
</dbReference>
<name>A0A8T1TQB7_9STRA</name>
<accession>A0A8T1TQB7</accession>
<feature type="domain" description="DDE-1" evidence="1">
    <location>
        <begin position="42"/>
        <end position="157"/>
    </location>
</feature>
<dbReference type="GO" id="GO:0003676">
    <property type="term" value="F:nucleic acid binding"/>
    <property type="evidence" value="ECO:0007669"/>
    <property type="project" value="InterPro"/>
</dbReference>
<comment type="caution">
    <text evidence="2">The sequence shown here is derived from an EMBL/GenBank/DDBJ whole genome shotgun (WGS) entry which is preliminary data.</text>
</comment>
<dbReference type="EMBL" id="JAENGZ010002027">
    <property type="protein sequence ID" value="KAG6945185.1"/>
    <property type="molecule type" value="Genomic_DNA"/>
</dbReference>
<evidence type="ECO:0000259" key="1">
    <source>
        <dbReference type="Pfam" id="PF03184"/>
    </source>
</evidence>
<dbReference type="OrthoDB" id="129077at2759"/>
<protein>
    <recommendedName>
        <fullName evidence="1">DDE-1 domain-containing protein</fullName>
    </recommendedName>
</protein>
<reference evidence="2" key="1">
    <citation type="submission" date="2021-01" db="EMBL/GenBank/DDBJ databases">
        <title>Phytophthora aleatoria, a newly-described species from Pinus radiata is distinct from Phytophthora cactorum isolates based on comparative genomics.</title>
        <authorList>
            <person name="Mcdougal R."/>
            <person name="Panda P."/>
            <person name="Williams N."/>
            <person name="Studholme D.J."/>
        </authorList>
    </citation>
    <scope>NUCLEOTIDE SEQUENCE</scope>
    <source>
        <strain evidence="2">NZFS 3830</strain>
    </source>
</reference>
<sequence>MLVSSTIPTKLEFITTLLYPRCSLKRKPASITAEQKNSARLTAVCAIRADGKKLPLLFIDRGQLGGKIEQEDLDTYPKGLTWFREKKAWMDSRVWEFYLRSFLANNISKGAILLVDNLDCHVSPESETIVSDELGSTLQALSKSAMSVCHPFEVGIMGP</sequence>
<gene>
    <name evidence="2" type="ORF">JG687_00017435</name>
</gene>
<dbReference type="AlphaFoldDB" id="A0A8T1TQB7"/>
<dbReference type="InterPro" id="IPR004875">
    <property type="entry name" value="DDE_SF_endonuclease_dom"/>
</dbReference>
<evidence type="ECO:0000313" key="2">
    <source>
        <dbReference type="EMBL" id="KAG6945185.1"/>
    </source>
</evidence>
<organism evidence="2 3">
    <name type="scientific">Phytophthora cactorum</name>
    <dbReference type="NCBI Taxonomy" id="29920"/>
    <lineage>
        <taxon>Eukaryota</taxon>
        <taxon>Sar</taxon>
        <taxon>Stramenopiles</taxon>
        <taxon>Oomycota</taxon>
        <taxon>Peronosporomycetes</taxon>
        <taxon>Peronosporales</taxon>
        <taxon>Peronosporaceae</taxon>
        <taxon>Phytophthora</taxon>
    </lineage>
</organism>
<evidence type="ECO:0000313" key="3">
    <source>
        <dbReference type="Proteomes" id="UP000688947"/>
    </source>
</evidence>
<proteinExistence type="predicted"/>